<reference evidence="3" key="1">
    <citation type="submission" date="2019-07" db="EMBL/GenBank/DDBJ databases">
        <title>De Novo Assembly of kiwifruit Actinidia rufa.</title>
        <authorList>
            <person name="Sugita-Konishi S."/>
            <person name="Sato K."/>
            <person name="Mori E."/>
            <person name="Abe Y."/>
            <person name="Kisaki G."/>
            <person name="Hamano K."/>
            <person name="Suezawa K."/>
            <person name="Otani M."/>
            <person name="Fukuda T."/>
            <person name="Manabe T."/>
            <person name="Gomi K."/>
            <person name="Tabuchi M."/>
            <person name="Akimitsu K."/>
            <person name="Kataoka I."/>
        </authorList>
    </citation>
    <scope>NUCLEOTIDE SEQUENCE [LARGE SCALE GENOMIC DNA]</scope>
    <source>
        <strain evidence="3">cv. Fuchu</strain>
    </source>
</reference>
<dbReference type="InterPro" id="IPR026960">
    <property type="entry name" value="RVT-Znf"/>
</dbReference>
<dbReference type="OrthoDB" id="1937528at2759"/>
<dbReference type="EMBL" id="BJWL01000247">
    <property type="protein sequence ID" value="GFS36279.1"/>
    <property type="molecule type" value="Genomic_DNA"/>
</dbReference>
<sequence length="454" mass="51898">MDVLSRFISRAVSSDRLSGFKVGEGSQEVTVSHLLFADDTLILCKADPEEMACLREILLCFQTASNLKINLVKSDIIQVGNGIDKRSLVEKLGCKSGSLPTTYLGLPLGSHFKSKVVWGSVMDRLEKRLASWKWQYLSKGGKLTLIQSSLSSMPTYYLSLVTIPKPIASRLERFAQGEDKLWCRVLEGKYGTLSGEWRTKDISNSHGTGLRKGIMKVWGDFYPLVTHQLGNGSKISFWHDVWLLQEARPNSQEIDKWRWMRQAKGSFTVSSFYQSLTGLGDPDFPWKGIWVSSVPSKVCFFGWATAKGAILTIDNLRKRRLIVTEWCFMCKRNAKTTDHLLIHCVAANELWNLVLSIFGIQWVMPRSVRDLFACWSQKSVRGHRRRAWRAALLCLFWSIWRERNLRAFEDIENSLIFLKTSFLASFFMCSRRDFPSSPSRMVDILGELHPSDRM</sequence>
<keyword evidence="3" id="KW-1185">Reference proteome</keyword>
<organism evidence="2 3">
    <name type="scientific">Actinidia rufa</name>
    <dbReference type="NCBI Taxonomy" id="165716"/>
    <lineage>
        <taxon>Eukaryota</taxon>
        <taxon>Viridiplantae</taxon>
        <taxon>Streptophyta</taxon>
        <taxon>Embryophyta</taxon>
        <taxon>Tracheophyta</taxon>
        <taxon>Spermatophyta</taxon>
        <taxon>Magnoliopsida</taxon>
        <taxon>eudicotyledons</taxon>
        <taxon>Gunneridae</taxon>
        <taxon>Pentapetalae</taxon>
        <taxon>asterids</taxon>
        <taxon>Ericales</taxon>
        <taxon>Actinidiaceae</taxon>
        <taxon>Actinidia</taxon>
    </lineage>
</organism>
<dbReference type="PANTHER" id="PTHR33116">
    <property type="entry name" value="REVERSE TRANSCRIPTASE ZINC-BINDING DOMAIN-CONTAINING PROTEIN-RELATED-RELATED"/>
    <property type="match status" value="1"/>
</dbReference>
<dbReference type="Pfam" id="PF13966">
    <property type="entry name" value="zf-RVT"/>
    <property type="match status" value="1"/>
</dbReference>
<evidence type="ECO:0000313" key="3">
    <source>
        <dbReference type="Proteomes" id="UP000585474"/>
    </source>
</evidence>
<feature type="domain" description="Reverse transcriptase zinc-binding" evidence="1">
    <location>
        <begin position="267"/>
        <end position="351"/>
    </location>
</feature>
<name>A0A7J0DJI0_9ERIC</name>
<protein>
    <recommendedName>
        <fullName evidence="1">Reverse transcriptase zinc-binding domain-containing protein</fullName>
    </recommendedName>
</protein>
<dbReference type="AlphaFoldDB" id="A0A7J0DJI0"/>
<dbReference type="Proteomes" id="UP000585474">
    <property type="component" value="Unassembled WGS sequence"/>
</dbReference>
<evidence type="ECO:0000259" key="1">
    <source>
        <dbReference type="Pfam" id="PF13966"/>
    </source>
</evidence>
<accession>A0A7J0DJI0</accession>
<evidence type="ECO:0000313" key="2">
    <source>
        <dbReference type="EMBL" id="GFS36279.1"/>
    </source>
</evidence>
<dbReference type="PANTHER" id="PTHR33116:SF85">
    <property type="entry name" value="REVERSE TRANSCRIPTASE ZINC-BINDING DOMAIN-CONTAINING PROTEIN"/>
    <property type="match status" value="1"/>
</dbReference>
<gene>
    <name evidence="2" type="ORF">Acr_00g0045080</name>
</gene>
<comment type="caution">
    <text evidence="2">The sequence shown here is derived from an EMBL/GenBank/DDBJ whole genome shotgun (WGS) entry which is preliminary data.</text>
</comment>
<proteinExistence type="predicted"/>